<keyword evidence="3" id="KW-1185">Reference proteome</keyword>
<organism evidence="2 3">
    <name type="scientific">Actinomadura fulvescens</name>
    <dbReference type="NCBI Taxonomy" id="46160"/>
    <lineage>
        <taxon>Bacteria</taxon>
        <taxon>Bacillati</taxon>
        <taxon>Actinomycetota</taxon>
        <taxon>Actinomycetes</taxon>
        <taxon>Streptosporangiales</taxon>
        <taxon>Thermomonosporaceae</taxon>
        <taxon>Actinomadura</taxon>
    </lineage>
</organism>
<accession>A0ABN3QH27</accession>
<evidence type="ECO:0000313" key="2">
    <source>
        <dbReference type="EMBL" id="GAA2626010.1"/>
    </source>
</evidence>
<name>A0ABN3QH27_9ACTN</name>
<proteinExistence type="predicted"/>
<feature type="region of interest" description="Disordered" evidence="1">
    <location>
        <begin position="1"/>
        <end position="27"/>
    </location>
</feature>
<protein>
    <submittedName>
        <fullName evidence="2">Uncharacterized protein</fullName>
    </submittedName>
</protein>
<evidence type="ECO:0000256" key="1">
    <source>
        <dbReference type="SAM" id="MobiDB-lite"/>
    </source>
</evidence>
<gene>
    <name evidence="2" type="ORF">GCM10010411_73590</name>
</gene>
<dbReference type="RefSeq" id="WP_344547110.1">
    <property type="nucleotide sequence ID" value="NZ_BAAATD010000012.1"/>
</dbReference>
<sequence>MAELVVVPTGRHTHGERRREKVTGPIRRSGCRTHGVWLASTLQTQHMIHVVEVPPGPGGHHHGFEITERG</sequence>
<dbReference type="Proteomes" id="UP001501509">
    <property type="component" value="Unassembled WGS sequence"/>
</dbReference>
<dbReference type="EMBL" id="BAAATD010000012">
    <property type="protein sequence ID" value="GAA2626010.1"/>
    <property type="molecule type" value="Genomic_DNA"/>
</dbReference>
<comment type="caution">
    <text evidence="2">The sequence shown here is derived from an EMBL/GenBank/DDBJ whole genome shotgun (WGS) entry which is preliminary data.</text>
</comment>
<evidence type="ECO:0000313" key="3">
    <source>
        <dbReference type="Proteomes" id="UP001501509"/>
    </source>
</evidence>
<reference evidence="2 3" key="1">
    <citation type="journal article" date="2019" name="Int. J. Syst. Evol. Microbiol.">
        <title>The Global Catalogue of Microorganisms (GCM) 10K type strain sequencing project: providing services to taxonomists for standard genome sequencing and annotation.</title>
        <authorList>
            <consortium name="The Broad Institute Genomics Platform"/>
            <consortium name="The Broad Institute Genome Sequencing Center for Infectious Disease"/>
            <person name="Wu L."/>
            <person name="Ma J."/>
        </authorList>
    </citation>
    <scope>NUCLEOTIDE SEQUENCE [LARGE SCALE GENOMIC DNA]</scope>
    <source>
        <strain evidence="2 3">JCM 6833</strain>
    </source>
</reference>